<name>A0A9P6LNE7_9PEZI</name>
<reference evidence="3" key="1">
    <citation type="submission" date="2020-03" db="EMBL/GenBank/DDBJ databases">
        <authorList>
            <person name="He L."/>
        </authorList>
    </citation>
    <scope>NUCLEOTIDE SEQUENCE</scope>
    <source>
        <strain evidence="3">CkLH20</strain>
    </source>
</reference>
<feature type="compositionally biased region" description="Pro residues" evidence="1">
    <location>
        <begin position="397"/>
        <end position="417"/>
    </location>
</feature>
<feature type="compositionally biased region" description="Low complexity" evidence="1">
    <location>
        <begin position="76"/>
        <end position="94"/>
    </location>
</feature>
<dbReference type="Proteomes" id="UP000781932">
    <property type="component" value="Unassembled WGS sequence"/>
</dbReference>
<keyword evidence="2" id="KW-0812">Transmembrane</keyword>
<dbReference type="AlphaFoldDB" id="A0A9P6LNE7"/>
<keyword evidence="2" id="KW-0472">Membrane</keyword>
<evidence type="ECO:0000313" key="3">
    <source>
        <dbReference type="EMBL" id="KAF9878447.1"/>
    </source>
</evidence>
<feature type="transmembrane region" description="Helical" evidence="2">
    <location>
        <begin position="179"/>
        <end position="202"/>
    </location>
</feature>
<feature type="compositionally biased region" description="Basic residues" evidence="1">
    <location>
        <begin position="9"/>
        <end position="19"/>
    </location>
</feature>
<evidence type="ECO:0000256" key="1">
    <source>
        <dbReference type="SAM" id="MobiDB-lite"/>
    </source>
</evidence>
<dbReference type="GeneID" id="62159732"/>
<feature type="compositionally biased region" description="Polar residues" evidence="1">
    <location>
        <begin position="432"/>
        <end position="442"/>
    </location>
</feature>
<feature type="compositionally biased region" description="Low complexity" evidence="1">
    <location>
        <begin position="334"/>
        <end position="357"/>
    </location>
</feature>
<feature type="compositionally biased region" description="Low complexity" evidence="1">
    <location>
        <begin position="144"/>
        <end position="155"/>
    </location>
</feature>
<accession>A0A9P6LNE7</accession>
<proteinExistence type="predicted"/>
<feature type="region of interest" description="Disordered" evidence="1">
    <location>
        <begin position="1"/>
        <end position="170"/>
    </location>
</feature>
<dbReference type="OrthoDB" id="5238281at2759"/>
<protein>
    <submittedName>
        <fullName evidence="3">Uncharacterized protein</fullName>
    </submittedName>
</protein>
<dbReference type="RefSeq" id="XP_038747908.1">
    <property type="nucleotide sequence ID" value="XM_038886658.1"/>
</dbReference>
<evidence type="ECO:0000313" key="4">
    <source>
        <dbReference type="Proteomes" id="UP000781932"/>
    </source>
</evidence>
<feature type="region of interest" description="Disordered" evidence="1">
    <location>
        <begin position="334"/>
        <end position="380"/>
    </location>
</feature>
<feature type="compositionally biased region" description="Low complexity" evidence="1">
    <location>
        <begin position="39"/>
        <end position="62"/>
    </location>
</feature>
<reference evidence="3" key="2">
    <citation type="submission" date="2020-11" db="EMBL/GenBank/DDBJ databases">
        <title>Whole genome sequencing of Colletotrichum sp.</title>
        <authorList>
            <person name="Li H."/>
        </authorList>
    </citation>
    <scope>NUCLEOTIDE SEQUENCE</scope>
    <source>
        <strain evidence="3">CkLH20</strain>
    </source>
</reference>
<sequence length="479" mass="52332">MEPAAPRSFLRRRLIRRPRFQRDDLRIEIRDDSSDSEDSPSPNHSSFPPGVSKTHSPKSPKTTLPPAPPPPPPVLAPARPTETETETTTTTSSSRPSVQPAAPSRAPSREQPRPTTFPTVTSTESSSSSTTRSFPTALPNSFSTTTNPATAPTGGTTRGGNEAGLGNDRSDEVGWTPTAIAFGTIAIAALFLVIGWGLWWFLKYRKRRQARKMYERSMSPDGNHWNPTSTFSAPTQPARRAPSSIMAELMGAAYAAENGNAGHPDRNSLTPQGYLDEKRHDPARQLPILEPAPVHQPNVRNSIASWIRRHHPLKLNPLSGRSSIYSNRTIGASAQSVNAPPVPAVPDAYRPSSQQSGPAPPPQQPNTNRYTASSRYGTESRADTNSILSFYENQQPPQQPAQGKPPQPLWLETPPPLMHGDRGRGVSMAPTEATTRTESTWRSWGGGVTQPRQHAQQQPPPETPRRGWIEKCIRFGGLK</sequence>
<keyword evidence="2" id="KW-1133">Transmembrane helix</keyword>
<feature type="compositionally biased region" description="Polar residues" evidence="1">
    <location>
        <begin position="366"/>
        <end position="380"/>
    </location>
</feature>
<organism evidence="3 4">
    <name type="scientific">Colletotrichum karsti</name>
    <dbReference type="NCBI Taxonomy" id="1095194"/>
    <lineage>
        <taxon>Eukaryota</taxon>
        <taxon>Fungi</taxon>
        <taxon>Dikarya</taxon>
        <taxon>Ascomycota</taxon>
        <taxon>Pezizomycotina</taxon>
        <taxon>Sordariomycetes</taxon>
        <taxon>Hypocreomycetidae</taxon>
        <taxon>Glomerellales</taxon>
        <taxon>Glomerellaceae</taxon>
        <taxon>Colletotrichum</taxon>
        <taxon>Colletotrichum boninense species complex</taxon>
    </lineage>
</organism>
<evidence type="ECO:0000256" key="2">
    <source>
        <dbReference type="SAM" id="Phobius"/>
    </source>
</evidence>
<feature type="compositionally biased region" description="Low complexity" evidence="1">
    <location>
        <begin position="113"/>
        <end position="136"/>
    </location>
</feature>
<dbReference type="EMBL" id="JAATWM020000010">
    <property type="protein sequence ID" value="KAF9878447.1"/>
    <property type="molecule type" value="Genomic_DNA"/>
</dbReference>
<feature type="region of interest" description="Disordered" evidence="1">
    <location>
        <begin position="394"/>
        <end position="467"/>
    </location>
</feature>
<feature type="compositionally biased region" description="Basic and acidic residues" evidence="1">
    <location>
        <begin position="20"/>
        <end position="33"/>
    </location>
</feature>
<keyword evidence="4" id="KW-1185">Reference proteome</keyword>
<gene>
    <name evidence="3" type="ORF">CkaCkLH20_03939</name>
</gene>
<feature type="compositionally biased region" description="Pro residues" evidence="1">
    <location>
        <begin position="63"/>
        <end position="75"/>
    </location>
</feature>
<comment type="caution">
    <text evidence="3">The sequence shown here is derived from an EMBL/GenBank/DDBJ whole genome shotgun (WGS) entry which is preliminary data.</text>
</comment>